<evidence type="ECO:0000313" key="6">
    <source>
        <dbReference type="EMBL" id="MCT4372244.1"/>
    </source>
</evidence>
<keyword evidence="2" id="KW-0731">Sigma factor</keyword>
<evidence type="ECO:0000259" key="5">
    <source>
        <dbReference type="Pfam" id="PF08281"/>
    </source>
</evidence>
<evidence type="ECO:0000313" key="7">
    <source>
        <dbReference type="Proteomes" id="UP000217448"/>
    </source>
</evidence>
<accession>A0ABT2KN05</accession>
<dbReference type="PANTHER" id="PTHR43133">
    <property type="entry name" value="RNA POLYMERASE ECF-TYPE SIGMA FACTO"/>
    <property type="match status" value="1"/>
</dbReference>
<dbReference type="InterPro" id="IPR039425">
    <property type="entry name" value="RNA_pol_sigma-70-like"/>
</dbReference>
<dbReference type="NCBIfam" id="TIGR02937">
    <property type="entry name" value="sigma70-ECF"/>
    <property type="match status" value="1"/>
</dbReference>
<feature type="domain" description="RNA polymerase sigma factor 70 region 4 type 2" evidence="5">
    <location>
        <begin position="137"/>
        <end position="189"/>
    </location>
</feature>
<keyword evidence="7" id="KW-1185">Reference proteome</keyword>
<evidence type="ECO:0000256" key="1">
    <source>
        <dbReference type="ARBA" id="ARBA00023015"/>
    </source>
</evidence>
<reference evidence="7" key="1">
    <citation type="submission" date="2023-07" db="EMBL/GenBank/DDBJ databases">
        <title>Yangia mangrovi SAOS 153D genome.</title>
        <authorList>
            <person name="Verma A."/>
            <person name="Pal Y."/>
            <person name="Sundharam S."/>
            <person name="Bisht B."/>
            <person name="Srinivasan K."/>
        </authorList>
    </citation>
    <scope>NUCLEOTIDE SEQUENCE [LARGE SCALE GENOMIC DNA]</scope>
    <source>
        <strain evidence="7">SAOS 153D</strain>
    </source>
</reference>
<keyword evidence="1" id="KW-0805">Transcription regulation</keyword>
<dbReference type="Proteomes" id="UP000217448">
    <property type="component" value="Unassembled WGS sequence"/>
</dbReference>
<organism evidence="6 7">
    <name type="scientific">Alloyangia mangrovi</name>
    <dbReference type="NCBI Taxonomy" id="1779329"/>
    <lineage>
        <taxon>Bacteria</taxon>
        <taxon>Pseudomonadati</taxon>
        <taxon>Pseudomonadota</taxon>
        <taxon>Alphaproteobacteria</taxon>
        <taxon>Rhodobacterales</taxon>
        <taxon>Roseobacteraceae</taxon>
        <taxon>Alloyangia</taxon>
    </lineage>
</organism>
<comment type="caution">
    <text evidence="6">The sequence shown here is derived from an EMBL/GenBank/DDBJ whole genome shotgun (WGS) entry which is preliminary data.</text>
</comment>
<dbReference type="Pfam" id="PF08281">
    <property type="entry name" value="Sigma70_r4_2"/>
    <property type="match status" value="1"/>
</dbReference>
<name>A0ABT2KN05_9RHOB</name>
<evidence type="ECO:0000259" key="4">
    <source>
        <dbReference type="Pfam" id="PF04542"/>
    </source>
</evidence>
<proteinExistence type="predicted"/>
<evidence type="ECO:0000256" key="2">
    <source>
        <dbReference type="ARBA" id="ARBA00023082"/>
    </source>
</evidence>
<dbReference type="EMBL" id="NTHN02000040">
    <property type="protein sequence ID" value="MCT4372244.1"/>
    <property type="molecule type" value="Genomic_DNA"/>
</dbReference>
<sequence>MPLPEKTPSQMATAPNRESIMRLAAEDVDDSDLLNQAIVLHYNDIVAAVARRGHCRGSARDIVHDLYLKISDNPEVLRGKRSPGSFLARAATNLAIDRFRRQNFEARLFTAADGIVETLPAEMPGPDQRLETEARLRSLRSAIAELPPRRKAVFILHRLHGFSADEISTKLNISRNMVDRHLRKSLIHCLNRLEDEAD</sequence>
<gene>
    <name evidence="6" type="ORF">CLG85_018745</name>
</gene>
<dbReference type="Pfam" id="PF04542">
    <property type="entry name" value="Sigma70_r2"/>
    <property type="match status" value="1"/>
</dbReference>
<evidence type="ECO:0000256" key="3">
    <source>
        <dbReference type="ARBA" id="ARBA00023163"/>
    </source>
</evidence>
<dbReference type="InterPro" id="IPR013249">
    <property type="entry name" value="RNA_pol_sigma70_r4_t2"/>
</dbReference>
<dbReference type="PANTHER" id="PTHR43133:SF63">
    <property type="entry name" value="RNA POLYMERASE SIGMA FACTOR FECI-RELATED"/>
    <property type="match status" value="1"/>
</dbReference>
<keyword evidence="3" id="KW-0804">Transcription</keyword>
<protein>
    <submittedName>
        <fullName evidence="6">RNA polymerase sigma factor</fullName>
    </submittedName>
</protein>
<feature type="domain" description="RNA polymerase sigma-70 region 2" evidence="4">
    <location>
        <begin position="41"/>
        <end position="103"/>
    </location>
</feature>
<dbReference type="InterPro" id="IPR014284">
    <property type="entry name" value="RNA_pol_sigma-70_dom"/>
</dbReference>
<dbReference type="InterPro" id="IPR007627">
    <property type="entry name" value="RNA_pol_sigma70_r2"/>
</dbReference>